<organism evidence="7">
    <name type="scientific">marine sediment metagenome</name>
    <dbReference type="NCBI Taxonomy" id="412755"/>
    <lineage>
        <taxon>unclassified sequences</taxon>
        <taxon>metagenomes</taxon>
        <taxon>ecological metagenomes</taxon>
    </lineage>
</organism>
<feature type="domain" description="TACO1/YebC-like N-terminal" evidence="6">
    <location>
        <begin position="5"/>
        <end position="76"/>
    </location>
</feature>
<accession>X0U1N8</accession>
<evidence type="ECO:0000259" key="6">
    <source>
        <dbReference type="Pfam" id="PF20772"/>
    </source>
</evidence>
<dbReference type="GO" id="GO:0005829">
    <property type="term" value="C:cytosol"/>
    <property type="evidence" value="ECO:0007669"/>
    <property type="project" value="TreeGrafter"/>
</dbReference>
<evidence type="ECO:0000256" key="2">
    <source>
        <dbReference type="ARBA" id="ARBA00008724"/>
    </source>
</evidence>
<sequence length="249" mass="27234">MSGHSHWSGIKYKKAATDAKRGKIWSKVARMIIVSAKSGGGDPAANLSLRYAIDKAKAANMPKDTIEKAIKKGTGEVEGVNFEEVFYEGYGPGGVAIMVEALTDNHNRTTPEIKRIFEKHGGSLGTGGCVNWMFTKKGLITVSTAEVDEEQLLEIALNAGADDMQNTGEVYEVTCDPDAYEKLKETLKEKEIPTQVAEISMVPQNTVPVSEEGTAKRIISLMEAFEDHDDVQNTYANFDIPDEIMTRIS</sequence>
<dbReference type="EMBL" id="BARS01027529">
    <property type="protein sequence ID" value="GAF99693.1"/>
    <property type="molecule type" value="Genomic_DNA"/>
</dbReference>
<proteinExistence type="inferred from homology"/>
<dbReference type="InterPro" id="IPR002876">
    <property type="entry name" value="Transcrip_reg_TACO1-like"/>
</dbReference>
<dbReference type="PANTHER" id="PTHR12532:SF6">
    <property type="entry name" value="TRANSCRIPTIONAL REGULATORY PROTEIN YEBC-RELATED"/>
    <property type="match status" value="1"/>
</dbReference>
<dbReference type="InterPro" id="IPR017856">
    <property type="entry name" value="Integrase-like_N"/>
</dbReference>
<dbReference type="Gene3D" id="1.10.10.200">
    <property type="match status" value="1"/>
</dbReference>
<evidence type="ECO:0000256" key="1">
    <source>
        <dbReference type="ARBA" id="ARBA00004173"/>
    </source>
</evidence>
<feature type="domain" description="TACO1/YebC-like second and third" evidence="5">
    <location>
        <begin position="82"/>
        <end position="238"/>
    </location>
</feature>
<comment type="caution">
    <text evidence="7">The sequence shown here is derived from an EMBL/GenBank/DDBJ whole genome shotgun (WGS) entry which is preliminary data.</text>
</comment>
<dbReference type="GO" id="GO:0003677">
    <property type="term" value="F:DNA binding"/>
    <property type="evidence" value="ECO:0007669"/>
    <property type="project" value="UniProtKB-KW"/>
</dbReference>
<dbReference type="PANTHER" id="PTHR12532">
    <property type="entry name" value="TRANSLATIONAL ACTIVATOR OF CYTOCHROME C OXIDASE 1"/>
    <property type="match status" value="1"/>
</dbReference>
<dbReference type="Pfam" id="PF01709">
    <property type="entry name" value="Transcrip_reg"/>
    <property type="match status" value="1"/>
</dbReference>
<dbReference type="NCBIfam" id="TIGR01033">
    <property type="entry name" value="YebC/PmpR family DNA-binding transcriptional regulator"/>
    <property type="match status" value="1"/>
</dbReference>
<comment type="subcellular location">
    <subcellularLocation>
        <location evidence="1">Mitochondrion</location>
    </subcellularLocation>
</comment>
<comment type="similarity">
    <text evidence="2">Belongs to the TACO1 family.</text>
</comment>
<dbReference type="NCBIfam" id="NF009044">
    <property type="entry name" value="PRK12378.1"/>
    <property type="match status" value="1"/>
</dbReference>
<protein>
    <recommendedName>
        <fullName evidence="8">Transcriptional regulatory protein</fullName>
    </recommendedName>
</protein>
<evidence type="ECO:0008006" key="8">
    <source>
        <dbReference type="Google" id="ProtNLM"/>
    </source>
</evidence>
<keyword evidence="4" id="KW-0238">DNA-binding</keyword>
<dbReference type="FunFam" id="1.10.10.200:FF:000002">
    <property type="entry name" value="Probable transcriptional regulatory protein CLM62_37755"/>
    <property type="match status" value="1"/>
</dbReference>
<gene>
    <name evidence="7" type="ORF">S01H1_43226</name>
</gene>
<name>X0U1N8_9ZZZZ</name>
<reference evidence="7" key="1">
    <citation type="journal article" date="2014" name="Front. Microbiol.">
        <title>High frequency of phylogenetically diverse reductive dehalogenase-homologous genes in deep subseafloor sedimentary metagenomes.</title>
        <authorList>
            <person name="Kawai M."/>
            <person name="Futagami T."/>
            <person name="Toyoda A."/>
            <person name="Takaki Y."/>
            <person name="Nishi S."/>
            <person name="Hori S."/>
            <person name="Arai W."/>
            <person name="Tsubouchi T."/>
            <person name="Morono Y."/>
            <person name="Uchiyama I."/>
            <person name="Ito T."/>
            <person name="Fujiyama A."/>
            <person name="Inagaki F."/>
            <person name="Takami H."/>
        </authorList>
    </citation>
    <scope>NUCLEOTIDE SEQUENCE</scope>
    <source>
        <strain evidence="7">Expedition CK06-06</strain>
    </source>
</reference>
<dbReference type="InterPro" id="IPR026564">
    <property type="entry name" value="Transcrip_reg_TACO1-like_dom3"/>
</dbReference>
<dbReference type="InterPro" id="IPR029072">
    <property type="entry name" value="YebC-like"/>
</dbReference>
<dbReference type="HAMAP" id="MF_00693">
    <property type="entry name" value="Transcrip_reg_TACO1"/>
    <property type="match status" value="1"/>
</dbReference>
<keyword evidence="3" id="KW-0963">Cytoplasm</keyword>
<dbReference type="SUPFAM" id="SSF75625">
    <property type="entry name" value="YebC-like"/>
    <property type="match status" value="1"/>
</dbReference>
<dbReference type="Gene3D" id="3.30.70.980">
    <property type="match status" value="2"/>
</dbReference>
<dbReference type="AlphaFoldDB" id="X0U1N8"/>
<evidence type="ECO:0000256" key="3">
    <source>
        <dbReference type="ARBA" id="ARBA00022490"/>
    </source>
</evidence>
<evidence type="ECO:0000256" key="4">
    <source>
        <dbReference type="ARBA" id="ARBA00023125"/>
    </source>
</evidence>
<dbReference type="InterPro" id="IPR049083">
    <property type="entry name" value="TACO1_YebC_N"/>
</dbReference>
<dbReference type="Pfam" id="PF20772">
    <property type="entry name" value="TACO1_YebC_N"/>
    <property type="match status" value="1"/>
</dbReference>
<dbReference type="NCBIfam" id="NF001030">
    <property type="entry name" value="PRK00110.1"/>
    <property type="match status" value="1"/>
</dbReference>
<evidence type="ECO:0000313" key="7">
    <source>
        <dbReference type="EMBL" id="GAF99693.1"/>
    </source>
</evidence>
<dbReference type="GO" id="GO:0005739">
    <property type="term" value="C:mitochondrion"/>
    <property type="evidence" value="ECO:0007669"/>
    <property type="project" value="UniProtKB-SubCell"/>
</dbReference>
<dbReference type="InterPro" id="IPR048300">
    <property type="entry name" value="TACO1_YebC-like_2nd/3rd_dom"/>
</dbReference>
<evidence type="ECO:0000259" key="5">
    <source>
        <dbReference type="Pfam" id="PF01709"/>
    </source>
</evidence>